<dbReference type="Proteomes" id="UP001501243">
    <property type="component" value="Unassembled WGS sequence"/>
</dbReference>
<feature type="signal peptide" evidence="1">
    <location>
        <begin position="1"/>
        <end position="22"/>
    </location>
</feature>
<dbReference type="EMBL" id="BAABGQ010000006">
    <property type="protein sequence ID" value="GAA4501241.1"/>
    <property type="molecule type" value="Genomic_DNA"/>
</dbReference>
<sequence length="199" mass="22422">MKKILLGLALALGGGLSACSSAVNVEQQSNVNFTQYRTFDFADTEVKTNGDQNPLLNSPIAQDHIKQAIASEMAKRGLREVESNPDLLITTHTFVEKAERTVYDTYPGPNYAYPYAVGYRGAYLPINYGYWYTPAYYSQPRTQQYREGTLIIDFIDRRTNNLVWRGSMADPVDDPARLGTEFSKSAKDILDKFPIEKKS</sequence>
<evidence type="ECO:0000259" key="2">
    <source>
        <dbReference type="Pfam" id="PF13590"/>
    </source>
</evidence>
<dbReference type="RefSeq" id="WP_208131805.1">
    <property type="nucleotide sequence ID" value="NZ_BAABGQ010000006.1"/>
</dbReference>
<dbReference type="PROSITE" id="PS51257">
    <property type="entry name" value="PROKAR_LIPOPROTEIN"/>
    <property type="match status" value="1"/>
</dbReference>
<evidence type="ECO:0000313" key="3">
    <source>
        <dbReference type="EMBL" id="GAA4501241.1"/>
    </source>
</evidence>
<dbReference type="Gene3D" id="3.30.160.670">
    <property type="match status" value="1"/>
</dbReference>
<dbReference type="Pfam" id="PF13590">
    <property type="entry name" value="DUF4136"/>
    <property type="match status" value="1"/>
</dbReference>
<evidence type="ECO:0000313" key="4">
    <source>
        <dbReference type="Proteomes" id="UP001501243"/>
    </source>
</evidence>
<name>A0ABP8QEI2_9BACT</name>
<feature type="domain" description="DUF4136" evidence="2">
    <location>
        <begin position="23"/>
        <end position="194"/>
    </location>
</feature>
<evidence type="ECO:0000256" key="1">
    <source>
        <dbReference type="SAM" id="SignalP"/>
    </source>
</evidence>
<reference evidence="4" key="1">
    <citation type="journal article" date="2019" name="Int. J. Syst. Evol. Microbiol.">
        <title>The Global Catalogue of Microorganisms (GCM) 10K type strain sequencing project: providing services to taxonomists for standard genome sequencing and annotation.</title>
        <authorList>
            <consortium name="The Broad Institute Genomics Platform"/>
            <consortium name="The Broad Institute Genome Sequencing Center for Infectious Disease"/>
            <person name="Wu L."/>
            <person name="Ma J."/>
        </authorList>
    </citation>
    <scope>NUCLEOTIDE SEQUENCE [LARGE SCALE GENOMIC DNA]</scope>
    <source>
        <strain evidence="4">JCM 17841</strain>
    </source>
</reference>
<keyword evidence="4" id="KW-1185">Reference proteome</keyword>
<dbReference type="InterPro" id="IPR025411">
    <property type="entry name" value="DUF4136"/>
</dbReference>
<protein>
    <submittedName>
        <fullName evidence="3">DUF4136 domain-containing protein</fullName>
    </submittedName>
</protein>
<keyword evidence="1" id="KW-0732">Signal</keyword>
<comment type="caution">
    <text evidence="3">The sequence shown here is derived from an EMBL/GenBank/DDBJ whole genome shotgun (WGS) entry which is preliminary data.</text>
</comment>
<organism evidence="3 4">
    <name type="scientific">Hymenobacter ginsengisoli</name>
    <dbReference type="NCBI Taxonomy" id="1051626"/>
    <lineage>
        <taxon>Bacteria</taxon>
        <taxon>Pseudomonadati</taxon>
        <taxon>Bacteroidota</taxon>
        <taxon>Cytophagia</taxon>
        <taxon>Cytophagales</taxon>
        <taxon>Hymenobacteraceae</taxon>
        <taxon>Hymenobacter</taxon>
    </lineage>
</organism>
<feature type="chain" id="PRO_5045117407" evidence="1">
    <location>
        <begin position="23"/>
        <end position="199"/>
    </location>
</feature>
<gene>
    <name evidence="3" type="ORF">GCM10023172_22770</name>
</gene>
<accession>A0ABP8QEI2</accession>
<proteinExistence type="predicted"/>